<gene>
    <name evidence="1" type="ORF">C5F47_04760</name>
</gene>
<dbReference type="AlphaFoldDB" id="A0A7D5M290"/>
<dbReference type="KEGG" id="ncl:C5F47_04760"/>
<reference evidence="1 2" key="1">
    <citation type="submission" date="2018-02" db="EMBL/GenBank/DDBJ databases">
        <title>Complete genome of Nitrosopumilus cobalaminigenes HCA1.</title>
        <authorList>
            <person name="Qin W."/>
            <person name="Zheng Y."/>
            <person name="Stahl D.A."/>
        </authorList>
    </citation>
    <scope>NUCLEOTIDE SEQUENCE [LARGE SCALE GENOMIC DNA]</scope>
    <source>
        <strain evidence="1 2">HCA1</strain>
    </source>
</reference>
<dbReference type="OrthoDB" id="382908at2157"/>
<name>A0A7D5M290_9ARCH</name>
<proteinExistence type="predicted"/>
<organism evidence="1 2">
    <name type="scientific">Nitrosopumilus cobalaminigenes</name>
    <dbReference type="NCBI Taxonomy" id="1470066"/>
    <lineage>
        <taxon>Archaea</taxon>
        <taxon>Nitrososphaerota</taxon>
        <taxon>Nitrososphaeria</taxon>
        <taxon>Nitrosopumilales</taxon>
        <taxon>Nitrosopumilaceae</taxon>
        <taxon>Nitrosopumilus</taxon>
    </lineage>
</organism>
<dbReference type="EMBL" id="CP026993">
    <property type="protein sequence ID" value="QLH02907.1"/>
    <property type="molecule type" value="Genomic_DNA"/>
</dbReference>
<dbReference type="RefSeq" id="WP_179360000.1">
    <property type="nucleotide sequence ID" value="NZ_CP026993.1"/>
</dbReference>
<evidence type="ECO:0000313" key="1">
    <source>
        <dbReference type="EMBL" id="QLH02907.1"/>
    </source>
</evidence>
<evidence type="ECO:0000313" key="2">
    <source>
        <dbReference type="Proteomes" id="UP000509771"/>
    </source>
</evidence>
<sequence>MTIYGDLIELTEDDSIIHPEEQDLEKIPWEFHEGIKIHPETLSLYSIDSASIEITELKTEVFNAIEKSSFSNVYAHIYPYDELFILFFEFAIEKDIDQFEFSHFGIVPASDFFNALKENHVIKIRHKQFRLTKNTQEKILEKVNEFKSKFPKNSLL</sequence>
<protein>
    <submittedName>
        <fullName evidence="1">Uncharacterized protein</fullName>
    </submittedName>
</protein>
<keyword evidence="2" id="KW-1185">Reference proteome</keyword>
<dbReference type="GeneID" id="56059320"/>
<dbReference type="Proteomes" id="UP000509771">
    <property type="component" value="Chromosome"/>
</dbReference>
<accession>A0A7D5M290</accession>